<organism evidence="1 2">
    <name type="scientific">Candidatus Acidiferrum panamense</name>
    <dbReference type="NCBI Taxonomy" id="2741543"/>
    <lineage>
        <taxon>Bacteria</taxon>
        <taxon>Pseudomonadati</taxon>
        <taxon>Acidobacteriota</taxon>
        <taxon>Terriglobia</taxon>
        <taxon>Candidatus Acidiferrales</taxon>
        <taxon>Candidatus Acidiferrum</taxon>
    </lineage>
</organism>
<dbReference type="InterPro" id="IPR032710">
    <property type="entry name" value="NTF2-like_dom_sf"/>
</dbReference>
<keyword evidence="2" id="KW-1185">Reference proteome</keyword>
<gene>
    <name evidence="1" type="ORF">HRJ53_03570</name>
</gene>
<dbReference type="AlphaFoldDB" id="A0A7V8NMG4"/>
<dbReference type="Proteomes" id="UP000567293">
    <property type="component" value="Unassembled WGS sequence"/>
</dbReference>
<evidence type="ECO:0000313" key="2">
    <source>
        <dbReference type="Proteomes" id="UP000567293"/>
    </source>
</evidence>
<dbReference type="Pfam" id="PF07366">
    <property type="entry name" value="SnoaL"/>
    <property type="match status" value="1"/>
</dbReference>
<dbReference type="SUPFAM" id="SSF54427">
    <property type="entry name" value="NTF2-like"/>
    <property type="match status" value="1"/>
</dbReference>
<name>A0A7V8NMG4_9BACT</name>
<dbReference type="PANTHER" id="PTHR38436:SF3">
    <property type="entry name" value="CARBOXYMETHYLENEBUTENOLIDASE-RELATED"/>
    <property type="match status" value="1"/>
</dbReference>
<dbReference type="PANTHER" id="PTHR38436">
    <property type="entry name" value="POLYKETIDE CYCLASE SNOAL-LIKE DOMAIN"/>
    <property type="match status" value="1"/>
</dbReference>
<evidence type="ECO:0000313" key="1">
    <source>
        <dbReference type="EMBL" id="MBA0084053.1"/>
    </source>
</evidence>
<protein>
    <submittedName>
        <fullName evidence="1">Ester cyclase</fullName>
    </submittedName>
</protein>
<sequence length="150" mass="16848">METMVAEPYVHCVATLAGGFGGREVRRFYNEHFINQIRKDAKVIPISRTIGKGQVVDELIVSFTHNTQWDYLLPGIPPTGKKVELPHVVVMKFENGKVAHEHVWWDQASLLVQVGLLDPANLPVVGVEQARELRRVAQRREDQSTAVTIG</sequence>
<dbReference type="GO" id="GO:0030638">
    <property type="term" value="P:polyketide metabolic process"/>
    <property type="evidence" value="ECO:0007669"/>
    <property type="project" value="InterPro"/>
</dbReference>
<reference evidence="1" key="1">
    <citation type="submission" date="2020-06" db="EMBL/GenBank/DDBJ databases">
        <title>Legume-microbial interactions unlock mineral nutrients during tropical forest succession.</title>
        <authorList>
            <person name="Epihov D.Z."/>
        </authorList>
    </citation>
    <scope>NUCLEOTIDE SEQUENCE [LARGE SCALE GENOMIC DNA]</scope>
    <source>
        <strain evidence="1">Pan2503</strain>
    </source>
</reference>
<comment type="caution">
    <text evidence="1">The sequence shown here is derived from an EMBL/GenBank/DDBJ whole genome shotgun (WGS) entry which is preliminary data.</text>
</comment>
<proteinExistence type="predicted"/>
<dbReference type="EMBL" id="JACDQQ010000349">
    <property type="protein sequence ID" value="MBA0084053.1"/>
    <property type="molecule type" value="Genomic_DNA"/>
</dbReference>
<dbReference type="Gene3D" id="3.10.450.50">
    <property type="match status" value="1"/>
</dbReference>
<accession>A0A7V8NMG4</accession>
<dbReference type="InterPro" id="IPR009959">
    <property type="entry name" value="Cyclase_SnoaL-like"/>
</dbReference>